<evidence type="ECO:0000313" key="3">
    <source>
        <dbReference type="Proteomes" id="UP000663874"/>
    </source>
</evidence>
<dbReference type="AlphaFoldDB" id="A0A819NZN6"/>
<evidence type="ECO:0000256" key="1">
    <source>
        <dbReference type="SAM" id="Coils"/>
    </source>
</evidence>
<keyword evidence="1" id="KW-0175">Coiled coil</keyword>
<dbReference type="PANTHER" id="PTHR12245">
    <property type="entry name" value="SPRY DOMAIN CONTAINING SOCS BOX PROTEIN"/>
    <property type="match status" value="1"/>
</dbReference>
<dbReference type="Proteomes" id="UP000663874">
    <property type="component" value="Unassembled WGS sequence"/>
</dbReference>
<dbReference type="InterPro" id="IPR050672">
    <property type="entry name" value="FBXO45-Fsn/SPSB_families"/>
</dbReference>
<reference evidence="2" key="1">
    <citation type="submission" date="2021-02" db="EMBL/GenBank/DDBJ databases">
        <authorList>
            <person name="Nowell W R."/>
        </authorList>
    </citation>
    <scope>NUCLEOTIDE SEQUENCE</scope>
</reference>
<dbReference type="PANTHER" id="PTHR12245:SF5">
    <property type="entry name" value="SPRY DOMAIN-CONTAINING SOCS BOX PROTEIN 3"/>
    <property type="match status" value="1"/>
</dbReference>
<accession>A0A819NZN6</accession>
<comment type="caution">
    <text evidence="2">The sequence shown here is derived from an EMBL/GenBank/DDBJ whole genome shotgun (WGS) entry which is preliminary data.</text>
</comment>
<dbReference type="EMBL" id="CAJOBE010006358">
    <property type="protein sequence ID" value="CAF4004655.1"/>
    <property type="molecule type" value="Genomic_DNA"/>
</dbReference>
<feature type="coiled-coil region" evidence="1">
    <location>
        <begin position="107"/>
        <end position="148"/>
    </location>
</feature>
<feature type="coiled-coil region" evidence="1">
    <location>
        <begin position="350"/>
        <end position="413"/>
    </location>
</feature>
<protein>
    <recommendedName>
        <fullName evidence="4">B box-type domain-containing protein</fullName>
    </recommendedName>
</protein>
<evidence type="ECO:0008006" key="4">
    <source>
        <dbReference type="Google" id="ProtNLM"/>
    </source>
</evidence>
<dbReference type="InterPro" id="IPR043136">
    <property type="entry name" value="B30.2/SPRY_sf"/>
</dbReference>
<dbReference type="Gene3D" id="2.60.120.920">
    <property type="match status" value="1"/>
</dbReference>
<sequence length="613" mass="70912">MASSTISSKLLCVICNKGKGSFKCEGCSQMFCPKHSNDHRNELSKQLEEIVVAHDLMQQTLIQQIEDPQQHPLLKKINQWERKAITKIRKAAEEARNKLLITTTEHTTNIKQKLKNLSNELRQGQEDNDFIETDLQQWTQKLEELEKELHNPTSVAILEDSTPLITKILIAYHDTYDVFERVCGSAQIKENGCLIVKDGSTEQAEICGKNEYNIGRHKFSFQIEQLTSNGWIFFGIISKSEPMRNTYQTLTQHRSLTINIIVLLRMASTIESNKVLCIICNKSKGIFKCEGCSRIFCPKHSIDHRNELGKQLEQIEVTHDLVQQILIQQTEGSKQHLLLKTIDQWEQESIVKIRQAAEEARNELLKYTAHHTNQVKKNLQLIFNDIKEGRENNDFSESELQQWTQKLEELKIELHNPINVSIQQDSIPLVTKIRIDYQDTSMNPQLNRPISDVFERVCGNTQIEENGCLILKDDSAGHTEIRGKNQYNIGKHKFYFRIDQLTSSGWIFFGIISKSEPMQYDSFYSPSSYGWSSKNQIYIGGDDEEYDENTEIFENDTIILLIDCDQKKILLQNNRLNRTRELLVDIKKCPFPWQLHLNLHAPNTHVRIINSSN</sequence>
<proteinExistence type="predicted"/>
<evidence type="ECO:0000313" key="2">
    <source>
        <dbReference type="EMBL" id="CAF4004655.1"/>
    </source>
</evidence>
<organism evidence="2 3">
    <name type="scientific">Rotaria sordida</name>
    <dbReference type="NCBI Taxonomy" id="392033"/>
    <lineage>
        <taxon>Eukaryota</taxon>
        <taxon>Metazoa</taxon>
        <taxon>Spiralia</taxon>
        <taxon>Gnathifera</taxon>
        <taxon>Rotifera</taxon>
        <taxon>Eurotatoria</taxon>
        <taxon>Bdelloidea</taxon>
        <taxon>Philodinida</taxon>
        <taxon>Philodinidae</taxon>
        <taxon>Rotaria</taxon>
    </lineage>
</organism>
<gene>
    <name evidence="2" type="ORF">FNK824_LOCUS26144</name>
</gene>
<name>A0A819NZN6_9BILA</name>